<dbReference type="Proteomes" id="UP000601435">
    <property type="component" value="Unassembled WGS sequence"/>
</dbReference>
<feature type="non-terminal residue" evidence="1">
    <location>
        <position position="330"/>
    </location>
</feature>
<organism evidence="1 2">
    <name type="scientific">Symbiodinium necroappetens</name>
    <dbReference type="NCBI Taxonomy" id="1628268"/>
    <lineage>
        <taxon>Eukaryota</taxon>
        <taxon>Sar</taxon>
        <taxon>Alveolata</taxon>
        <taxon>Dinophyceae</taxon>
        <taxon>Suessiales</taxon>
        <taxon>Symbiodiniaceae</taxon>
        <taxon>Symbiodinium</taxon>
    </lineage>
</organism>
<dbReference type="OrthoDB" id="431056at2759"/>
<gene>
    <name evidence="1" type="ORF">SNEC2469_LOCUS29894</name>
</gene>
<dbReference type="AlphaFoldDB" id="A0A813B7N3"/>
<feature type="non-terminal residue" evidence="1">
    <location>
        <position position="1"/>
    </location>
</feature>
<sequence length="330" mass="36728">RSDSSTGQIKAMNATDVTLLVGTNFVKVPAKQFLAGDWKEYTAKPVPEAVPFLDSLPVNCLEFQMGMWKARVLNQMILDKTMGASHYEGLEVFLKPSRDVRATIRFEKGALQIVASTHRVDVKPTGSTMNSSICCGTAEMQSQIFDIWLSSPVQQSPTQVLHPFWVLRTSANVAECNLELTPKNHGGRRLKMEGDSWHIPIAKNSKVINPGDSLILYKPVTAAKPEPLELAMARPVEVQQVWSIMGGHLGKNAKWIAKTKDVEGKTFVQIDKWDKYLTPFVTGQHIQLKKEKDSVTWRPAIAAHGKKTCTLPVTLGEETMEARTMNSLWS</sequence>
<proteinExistence type="predicted"/>
<evidence type="ECO:0000313" key="1">
    <source>
        <dbReference type="EMBL" id="CAE7894514.1"/>
    </source>
</evidence>
<protein>
    <submittedName>
        <fullName evidence="1">Uncharacterized protein</fullName>
    </submittedName>
</protein>
<reference evidence="1" key="1">
    <citation type="submission" date="2021-02" db="EMBL/GenBank/DDBJ databases">
        <authorList>
            <person name="Dougan E. K."/>
            <person name="Rhodes N."/>
            <person name="Thang M."/>
            <person name="Chan C."/>
        </authorList>
    </citation>
    <scope>NUCLEOTIDE SEQUENCE</scope>
</reference>
<evidence type="ECO:0000313" key="2">
    <source>
        <dbReference type="Proteomes" id="UP000601435"/>
    </source>
</evidence>
<name>A0A813B7N3_9DINO</name>
<keyword evidence="2" id="KW-1185">Reference proteome</keyword>
<accession>A0A813B7N3</accession>
<dbReference type="EMBL" id="CAJNJA010068344">
    <property type="protein sequence ID" value="CAE7894514.1"/>
    <property type="molecule type" value="Genomic_DNA"/>
</dbReference>
<comment type="caution">
    <text evidence="1">The sequence shown here is derived from an EMBL/GenBank/DDBJ whole genome shotgun (WGS) entry which is preliminary data.</text>
</comment>